<feature type="signal peptide" evidence="1">
    <location>
        <begin position="1"/>
        <end position="21"/>
    </location>
</feature>
<gene>
    <name evidence="2" type="ORF">SAMN05877838_3176</name>
</gene>
<dbReference type="RefSeq" id="WP_097108752.1">
    <property type="nucleotide sequence ID" value="NZ_OCPC01000005.1"/>
</dbReference>
<dbReference type="PANTHER" id="PTHR36234:SF5">
    <property type="entry name" value="LYSYL ENDOPEPTIDASE"/>
    <property type="match status" value="1"/>
</dbReference>
<dbReference type="Pfam" id="PF13365">
    <property type="entry name" value="Trypsin_2"/>
    <property type="match status" value="1"/>
</dbReference>
<proteinExistence type="predicted"/>
<organism evidence="2 3">
    <name type="scientific">Hoeflea halophila</name>
    <dbReference type="NCBI Taxonomy" id="714899"/>
    <lineage>
        <taxon>Bacteria</taxon>
        <taxon>Pseudomonadati</taxon>
        <taxon>Pseudomonadota</taxon>
        <taxon>Alphaproteobacteria</taxon>
        <taxon>Hyphomicrobiales</taxon>
        <taxon>Rhizobiaceae</taxon>
        <taxon>Hoeflea</taxon>
    </lineage>
</organism>
<evidence type="ECO:0000313" key="2">
    <source>
        <dbReference type="EMBL" id="SOE18255.1"/>
    </source>
</evidence>
<name>A0A286IDQ3_9HYPH</name>
<protein>
    <submittedName>
        <fullName evidence="2">V8-like Glu-specific endopeptidase</fullName>
    </submittedName>
</protein>
<dbReference type="InterPro" id="IPR009003">
    <property type="entry name" value="Peptidase_S1_PA"/>
</dbReference>
<evidence type="ECO:0000313" key="3">
    <source>
        <dbReference type="Proteomes" id="UP000219465"/>
    </source>
</evidence>
<accession>A0A286IDQ3</accession>
<dbReference type="EMBL" id="OCPC01000005">
    <property type="protein sequence ID" value="SOE18255.1"/>
    <property type="molecule type" value="Genomic_DNA"/>
</dbReference>
<reference evidence="3" key="1">
    <citation type="submission" date="2017-08" db="EMBL/GenBank/DDBJ databases">
        <authorList>
            <person name="Varghese N."/>
            <person name="Submissions S."/>
        </authorList>
    </citation>
    <scope>NUCLEOTIDE SEQUENCE [LARGE SCALE GENOMIC DNA]</scope>
    <source>
        <strain evidence="3">KCTC 23107</strain>
    </source>
</reference>
<evidence type="ECO:0000256" key="1">
    <source>
        <dbReference type="SAM" id="SignalP"/>
    </source>
</evidence>
<dbReference type="InterPro" id="IPR043504">
    <property type="entry name" value="Peptidase_S1_PA_chymotrypsin"/>
</dbReference>
<sequence length="403" mass="43761">MARIAAFAFAWSLCIAPFSLAQDPTEPATPRAAQVTGIVLDVNEPLSPLVANVEGRAFWQWEYSHPGANYLRVQFRPVGLDGADLSASLSFWDQSGRLVRRLGLEELRKDRLVWSDAVDGDYVLVTFRVTNPGPDTAIEIRRVAVQNETSAALSIIGDDDTEKIIFYKNSPLVWELQSPVARLLLIQDHLTASCTGFMVSDSMMMTNFHCVRSQLECDDMKVQFNYHETELGRIGEVTQRDCIGFDPQLTSEELDYALVRVEGDPGAQFGTISLDALAGEAATPPAGGNPVLIIQHPAGLPKKIARTNCMIAELPVDGLAPDSDFSHSCDTLGGSSGSPVFNEAGILVGLHHYGFAEGGSWSENRAIRISKIIGELADRGIRIDHWPASVPGDGPGETAEADR</sequence>
<feature type="chain" id="PRO_5012764200" evidence="1">
    <location>
        <begin position="22"/>
        <end position="403"/>
    </location>
</feature>
<dbReference type="AlphaFoldDB" id="A0A286IDQ3"/>
<dbReference type="SUPFAM" id="SSF50494">
    <property type="entry name" value="Trypsin-like serine proteases"/>
    <property type="match status" value="1"/>
</dbReference>
<dbReference type="Proteomes" id="UP000219465">
    <property type="component" value="Unassembled WGS sequence"/>
</dbReference>
<keyword evidence="1" id="KW-0732">Signal</keyword>
<keyword evidence="3" id="KW-1185">Reference proteome</keyword>
<dbReference type="Gene3D" id="2.40.10.10">
    <property type="entry name" value="Trypsin-like serine proteases"/>
    <property type="match status" value="2"/>
</dbReference>
<dbReference type="OrthoDB" id="9811262at2"/>
<dbReference type="PANTHER" id="PTHR36234">
    <property type="entry name" value="LYSYL ENDOPEPTIDASE"/>
    <property type="match status" value="1"/>
</dbReference>